<reference evidence="3 4" key="1">
    <citation type="submission" date="2021-03" db="EMBL/GenBank/DDBJ databases">
        <title>Sequencing the genomes of 1000 actinobacteria strains.</title>
        <authorList>
            <person name="Klenk H.-P."/>
        </authorList>
    </citation>
    <scope>NUCLEOTIDE SEQUENCE [LARGE SCALE GENOMIC DNA]</scope>
    <source>
        <strain evidence="3 4">DSM 46670</strain>
    </source>
</reference>
<sequence>MSAHRSRRIDRRTAEHLLSGAPGRARAATVP</sequence>
<keyword evidence="4" id="KW-1185">Reference proteome</keyword>
<accession>A0ABS4TXG5</accession>
<gene>
    <name evidence="2" type="ORF">JOF56_008978</name>
    <name evidence="3" type="ORF">JOF56_009088</name>
</gene>
<dbReference type="EMBL" id="JAGINW010000001">
    <property type="protein sequence ID" value="MBP2328593.1"/>
    <property type="molecule type" value="Genomic_DNA"/>
</dbReference>
<evidence type="ECO:0000313" key="2">
    <source>
        <dbReference type="EMBL" id="MBP2328593.1"/>
    </source>
</evidence>
<proteinExistence type="predicted"/>
<comment type="caution">
    <text evidence="3">The sequence shown here is derived from an EMBL/GenBank/DDBJ whole genome shotgun (WGS) entry which is preliminary data.</text>
</comment>
<feature type="compositionally biased region" description="Basic residues" evidence="1">
    <location>
        <begin position="1"/>
        <end position="10"/>
    </location>
</feature>
<organism evidence="3 4">
    <name type="scientific">Kibdelosporangium banguiense</name>
    <dbReference type="NCBI Taxonomy" id="1365924"/>
    <lineage>
        <taxon>Bacteria</taxon>
        <taxon>Bacillati</taxon>
        <taxon>Actinomycetota</taxon>
        <taxon>Actinomycetes</taxon>
        <taxon>Pseudonocardiales</taxon>
        <taxon>Pseudonocardiaceae</taxon>
        <taxon>Kibdelosporangium</taxon>
    </lineage>
</organism>
<name>A0ABS4TXG5_9PSEU</name>
<dbReference type="Proteomes" id="UP001519332">
    <property type="component" value="Unassembled WGS sequence"/>
</dbReference>
<protein>
    <submittedName>
        <fullName evidence="3">Uncharacterized protein</fullName>
    </submittedName>
</protein>
<evidence type="ECO:0000256" key="1">
    <source>
        <dbReference type="SAM" id="MobiDB-lite"/>
    </source>
</evidence>
<feature type="region of interest" description="Disordered" evidence="1">
    <location>
        <begin position="1"/>
        <end position="31"/>
    </location>
</feature>
<dbReference type="EMBL" id="JAGINW010000001">
    <property type="protein sequence ID" value="MBP2328703.1"/>
    <property type="molecule type" value="Genomic_DNA"/>
</dbReference>
<evidence type="ECO:0000313" key="3">
    <source>
        <dbReference type="EMBL" id="MBP2328703.1"/>
    </source>
</evidence>
<evidence type="ECO:0000313" key="4">
    <source>
        <dbReference type="Proteomes" id="UP001519332"/>
    </source>
</evidence>